<dbReference type="EMBL" id="JAPDFR010000007">
    <property type="protein sequence ID" value="KAK0385091.1"/>
    <property type="molecule type" value="Genomic_DNA"/>
</dbReference>
<keyword evidence="5" id="KW-1185">Reference proteome</keyword>
<keyword evidence="3" id="KW-0560">Oxidoreductase</keyword>
<proteinExistence type="inferred from homology"/>
<dbReference type="FunFam" id="3.40.50.720:FF:000084">
    <property type="entry name" value="Short-chain dehydrogenase reductase"/>
    <property type="match status" value="1"/>
</dbReference>
<evidence type="ECO:0000256" key="2">
    <source>
        <dbReference type="ARBA" id="ARBA00022857"/>
    </source>
</evidence>
<dbReference type="Gene3D" id="3.40.50.720">
    <property type="entry name" value="NAD(P)-binding Rossmann-like Domain"/>
    <property type="match status" value="1"/>
</dbReference>
<evidence type="ECO:0000256" key="3">
    <source>
        <dbReference type="ARBA" id="ARBA00023002"/>
    </source>
</evidence>
<sequence length="268" mass="28565">MAVQLLKGTAFITGAASGIGQAAAIAFARHGITKLALADVNFKALQASNAEIRKSFPHVEILDLEMDVRKTADVKRGIAETVERFGRLDVALNNAGLGGAGRQTHETDEEEWDMVIDIDLNGVRRCQKEEIAVMLKQENLGPREGRGRIINVASMYGLVAPCGTMHHTAYAAAKHGVMGLTKGDANSYGGEHAIRINAICPGYVETPLLTGAMALDGDSPLALDIRRTPLRRMCKMDEIADAIVFLASPMSSFMQGAGLVADGGFTSN</sequence>
<gene>
    <name evidence="4" type="ORF">NLU13_7569</name>
</gene>
<dbReference type="PANTHER" id="PTHR24321">
    <property type="entry name" value="DEHYDROGENASES, SHORT CHAIN"/>
    <property type="match status" value="1"/>
</dbReference>
<name>A0AA39GDL3_SARSR</name>
<comment type="similarity">
    <text evidence="1">Belongs to the short-chain dehydrogenases/reductases (SDR) family.</text>
</comment>
<evidence type="ECO:0000313" key="4">
    <source>
        <dbReference type="EMBL" id="KAK0385091.1"/>
    </source>
</evidence>
<organism evidence="4 5">
    <name type="scientific">Sarocladium strictum</name>
    <name type="common">Black bundle disease fungus</name>
    <name type="synonym">Acremonium strictum</name>
    <dbReference type="NCBI Taxonomy" id="5046"/>
    <lineage>
        <taxon>Eukaryota</taxon>
        <taxon>Fungi</taxon>
        <taxon>Dikarya</taxon>
        <taxon>Ascomycota</taxon>
        <taxon>Pezizomycotina</taxon>
        <taxon>Sordariomycetes</taxon>
        <taxon>Hypocreomycetidae</taxon>
        <taxon>Hypocreales</taxon>
        <taxon>Sarocladiaceae</taxon>
        <taxon>Sarocladium</taxon>
    </lineage>
</organism>
<protein>
    <submittedName>
        <fullName evidence="4">Uncharacterized protein</fullName>
    </submittedName>
</protein>
<dbReference type="PANTHER" id="PTHR24321:SF12">
    <property type="entry name" value="SHORT-CHAIN DEHYDROGENASE_REDUCTASE FAMILY, PUTATIVE (AFU_ORTHOLOGUE AFUA_5G14340)-RELATED"/>
    <property type="match status" value="1"/>
</dbReference>
<dbReference type="CDD" id="cd05233">
    <property type="entry name" value="SDR_c"/>
    <property type="match status" value="1"/>
</dbReference>
<accession>A0AA39GDL3</accession>
<dbReference type="Proteomes" id="UP001175261">
    <property type="component" value="Unassembled WGS sequence"/>
</dbReference>
<dbReference type="InterPro" id="IPR036291">
    <property type="entry name" value="NAD(P)-bd_dom_sf"/>
</dbReference>
<comment type="caution">
    <text evidence="4">The sequence shown here is derived from an EMBL/GenBank/DDBJ whole genome shotgun (WGS) entry which is preliminary data.</text>
</comment>
<reference evidence="4" key="1">
    <citation type="submission" date="2022-10" db="EMBL/GenBank/DDBJ databases">
        <title>Determination and structural analysis of whole genome sequence of Sarocladium strictum F4-1.</title>
        <authorList>
            <person name="Hu L."/>
            <person name="Jiang Y."/>
        </authorList>
    </citation>
    <scope>NUCLEOTIDE SEQUENCE</scope>
    <source>
        <strain evidence="4">F4-1</strain>
    </source>
</reference>
<dbReference type="PRINTS" id="PR00081">
    <property type="entry name" value="GDHRDH"/>
</dbReference>
<keyword evidence="2" id="KW-0521">NADP</keyword>
<dbReference type="Pfam" id="PF13561">
    <property type="entry name" value="adh_short_C2"/>
    <property type="match status" value="1"/>
</dbReference>
<dbReference type="SUPFAM" id="SSF51735">
    <property type="entry name" value="NAD(P)-binding Rossmann-fold domains"/>
    <property type="match status" value="1"/>
</dbReference>
<evidence type="ECO:0000256" key="1">
    <source>
        <dbReference type="ARBA" id="ARBA00006484"/>
    </source>
</evidence>
<dbReference type="InterPro" id="IPR002347">
    <property type="entry name" value="SDR_fam"/>
</dbReference>
<dbReference type="AlphaFoldDB" id="A0AA39GDL3"/>
<dbReference type="PRINTS" id="PR00080">
    <property type="entry name" value="SDRFAMILY"/>
</dbReference>
<dbReference type="GO" id="GO:0016491">
    <property type="term" value="F:oxidoreductase activity"/>
    <property type="evidence" value="ECO:0007669"/>
    <property type="project" value="UniProtKB-KW"/>
</dbReference>
<evidence type="ECO:0000313" key="5">
    <source>
        <dbReference type="Proteomes" id="UP001175261"/>
    </source>
</evidence>